<protein>
    <recommendedName>
        <fullName evidence="3">Sushi domain-containing protein</fullName>
    </recommendedName>
</protein>
<dbReference type="EMBL" id="BAAASK010000034">
    <property type="protein sequence ID" value="GAA2701113.1"/>
    <property type="molecule type" value="Genomic_DNA"/>
</dbReference>
<accession>A0ABN3TFK9</accession>
<sequence length="113" mass="11789">MTASVGSWIFGSGTSSTRTSRLPCHVTAFIARAPSVAVRVGSAFTPGTPGLPSPNPAVFSAEQRIICPVPCAVSDSFRYGTKSFKKCTINDKGWVDGWPGCEEERAGGGAPHC</sequence>
<keyword evidence="2" id="KW-1185">Reference proteome</keyword>
<proteinExistence type="predicted"/>
<gene>
    <name evidence="1" type="ORF">GCM10010310_70210</name>
</gene>
<dbReference type="Proteomes" id="UP001499989">
    <property type="component" value="Unassembled WGS sequence"/>
</dbReference>
<evidence type="ECO:0000313" key="1">
    <source>
        <dbReference type="EMBL" id="GAA2701113.1"/>
    </source>
</evidence>
<organism evidence="1 2">
    <name type="scientific">Streptomyces violaceolatus</name>
    <dbReference type="NCBI Taxonomy" id="67378"/>
    <lineage>
        <taxon>Bacteria</taxon>
        <taxon>Bacillati</taxon>
        <taxon>Actinomycetota</taxon>
        <taxon>Actinomycetes</taxon>
        <taxon>Kitasatosporales</taxon>
        <taxon>Streptomycetaceae</taxon>
        <taxon>Streptomyces</taxon>
        <taxon>Streptomyces violaceoruber group</taxon>
    </lineage>
</organism>
<name>A0ABN3TFK9_9ACTN</name>
<comment type="caution">
    <text evidence="1">The sequence shown here is derived from an EMBL/GenBank/DDBJ whole genome shotgun (WGS) entry which is preliminary data.</text>
</comment>
<evidence type="ECO:0000313" key="2">
    <source>
        <dbReference type="Proteomes" id="UP001499989"/>
    </source>
</evidence>
<reference evidence="1 2" key="1">
    <citation type="journal article" date="2019" name="Int. J. Syst. Evol. Microbiol.">
        <title>The Global Catalogue of Microorganisms (GCM) 10K type strain sequencing project: providing services to taxonomists for standard genome sequencing and annotation.</title>
        <authorList>
            <consortium name="The Broad Institute Genomics Platform"/>
            <consortium name="The Broad Institute Genome Sequencing Center for Infectious Disease"/>
            <person name="Wu L."/>
            <person name="Ma J."/>
        </authorList>
    </citation>
    <scope>NUCLEOTIDE SEQUENCE [LARGE SCALE GENOMIC DNA]</scope>
    <source>
        <strain evidence="1 2">JCM 4531</strain>
    </source>
</reference>
<evidence type="ECO:0008006" key="3">
    <source>
        <dbReference type="Google" id="ProtNLM"/>
    </source>
</evidence>